<comment type="similarity">
    <text evidence="1">Belongs to the DNase II family.</text>
</comment>
<feature type="chain" id="PRO_5037318511" evidence="3">
    <location>
        <begin position="21"/>
        <end position="380"/>
    </location>
</feature>
<keyword evidence="4" id="KW-1185">Reference proteome</keyword>
<accession>A0A914VVT2</accession>
<evidence type="ECO:0000256" key="1">
    <source>
        <dbReference type="ARBA" id="ARBA00007527"/>
    </source>
</evidence>
<dbReference type="WBParaSite" id="PSAMB.scaffold2663size21942.g18637.t1">
    <property type="protein sequence ID" value="PSAMB.scaffold2663size21942.g18637.t1"/>
    <property type="gene ID" value="PSAMB.scaffold2663size21942.g18637"/>
</dbReference>
<dbReference type="PANTHER" id="PTHR10858">
    <property type="entry name" value="DEOXYRIBONUCLEASE II"/>
    <property type="match status" value="1"/>
</dbReference>
<dbReference type="CDD" id="cd09120">
    <property type="entry name" value="PLDc_DNaseII_1"/>
    <property type="match status" value="1"/>
</dbReference>
<keyword evidence="3" id="KW-0732">Signal</keyword>
<evidence type="ECO:0000256" key="3">
    <source>
        <dbReference type="SAM" id="SignalP"/>
    </source>
</evidence>
<protein>
    <submittedName>
        <fullName evidence="5">Deoxyribonuclease II</fullName>
    </submittedName>
</protein>
<reference evidence="5" key="1">
    <citation type="submission" date="2022-11" db="UniProtKB">
        <authorList>
            <consortium name="WormBaseParasite"/>
        </authorList>
    </citation>
    <scope>IDENTIFICATION</scope>
</reference>
<dbReference type="CDD" id="cd09121">
    <property type="entry name" value="PLDc_DNaseII_2"/>
    <property type="match status" value="1"/>
</dbReference>
<dbReference type="Proteomes" id="UP000887566">
    <property type="component" value="Unplaced"/>
</dbReference>
<keyword evidence="2" id="KW-0378">Hydrolase</keyword>
<dbReference type="AlphaFoldDB" id="A0A914VVT2"/>
<sequence>MMQLLVVGLTALFAATYTAALSCKDQAGKDVDWFVVYKLPQQSTSDVQLIKEGTAFLYMDAKTKKGGWKLTTVGMDKKDQAVAYTLQQVYDNLESADHFHMMYNDEHGSSHGEGKSDGYRAHSKGTAVFNQKDGVWLIHSIPAFPPPEAYGFAEKSKKYGQSMMCITFNTTKSLEELSEQWYRHHLSVYASKLPLEFIPKYPLLGEIVASNPPSAGVSFSRIANLQSKGGLKLTHFAKNRKFDQDLYSKLVAPELKSNLYVETWLRGLGDLKSGCPIPNLGQTVYNIREVNPAQIRFGSGNDHSKWAVAETAAVGYVCIGDINRQASQFSRGGGTMCFKDADIYPVYRNSITQRELCAEPEVEDGKQKNGPLEFVPPGLY</sequence>
<dbReference type="GO" id="GO:0004531">
    <property type="term" value="F:deoxyribonuclease II activity"/>
    <property type="evidence" value="ECO:0007669"/>
    <property type="project" value="InterPro"/>
</dbReference>
<organism evidence="4 5">
    <name type="scientific">Plectus sambesii</name>
    <dbReference type="NCBI Taxonomy" id="2011161"/>
    <lineage>
        <taxon>Eukaryota</taxon>
        <taxon>Metazoa</taxon>
        <taxon>Ecdysozoa</taxon>
        <taxon>Nematoda</taxon>
        <taxon>Chromadorea</taxon>
        <taxon>Plectida</taxon>
        <taxon>Plectina</taxon>
        <taxon>Plectoidea</taxon>
        <taxon>Plectidae</taxon>
        <taxon>Plectus</taxon>
    </lineage>
</organism>
<dbReference type="InterPro" id="IPR004947">
    <property type="entry name" value="DNase_II"/>
</dbReference>
<feature type="signal peptide" evidence="3">
    <location>
        <begin position="1"/>
        <end position="20"/>
    </location>
</feature>
<evidence type="ECO:0000313" key="4">
    <source>
        <dbReference type="Proteomes" id="UP000887566"/>
    </source>
</evidence>
<evidence type="ECO:0000256" key="2">
    <source>
        <dbReference type="ARBA" id="ARBA00022801"/>
    </source>
</evidence>
<name>A0A914VVT2_9BILA</name>
<proteinExistence type="inferred from homology"/>
<dbReference type="GO" id="GO:0006309">
    <property type="term" value="P:apoptotic DNA fragmentation"/>
    <property type="evidence" value="ECO:0007669"/>
    <property type="project" value="TreeGrafter"/>
</dbReference>
<dbReference type="PANTHER" id="PTHR10858:SF30">
    <property type="entry name" value="CELL-DEATH-RELATED NUCLEASE 7"/>
    <property type="match status" value="1"/>
</dbReference>
<dbReference type="Pfam" id="PF03265">
    <property type="entry name" value="DNase_II"/>
    <property type="match status" value="1"/>
</dbReference>
<evidence type="ECO:0000313" key="5">
    <source>
        <dbReference type="WBParaSite" id="PSAMB.scaffold2663size21942.g18637.t1"/>
    </source>
</evidence>